<comment type="caution">
    <text evidence="3">The sequence shown here is derived from an EMBL/GenBank/DDBJ whole genome shotgun (WGS) entry which is preliminary data.</text>
</comment>
<dbReference type="GO" id="GO:0003876">
    <property type="term" value="F:AMP deaminase activity"/>
    <property type="evidence" value="ECO:0007669"/>
    <property type="project" value="InterPro"/>
</dbReference>
<dbReference type="PANTHER" id="PTHR11359:SF0">
    <property type="entry name" value="AMP DEAMINASE"/>
    <property type="match status" value="1"/>
</dbReference>
<keyword evidence="4" id="KW-1185">Reference proteome</keyword>
<proteinExistence type="inferred from homology"/>
<dbReference type="Gene3D" id="3.20.20.140">
    <property type="entry name" value="Metal-dependent hydrolases"/>
    <property type="match status" value="1"/>
</dbReference>
<dbReference type="GO" id="GO:0046033">
    <property type="term" value="P:AMP metabolic process"/>
    <property type="evidence" value="ECO:0007669"/>
    <property type="project" value="TreeGrafter"/>
</dbReference>
<dbReference type="Gene3D" id="4.10.800.20">
    <property type="match status" value="1"/>
</dbReference>
<evidence type="ECO:0000256" key="2">
    <source>
        <dbReference type="SAM" id="MobiDB-lite"/>
    </source>
</evidence>
<name>A0A4Y2ET61_ARAVE</name>
<dbReference type="Proteomes" id="UP000499080">
    <property type="component" value="Unassembled WGS sequence"/>
</dbReference>
<reference evidence="3 4" key="1">
    <citation type="journal article" date="2019" name="Sci. Rep.">
        <title>Orb-weaving spider Araneus ventricosus genome elucidates the spidroin gene catalogue.</title>
        <authorList>
            <person name="Kono N."/>
            <person name="Nakamura H."/>
            <person name="Ohtoshi R."/>
            <person name="Moran D.A.P."/>
            <person name="Shinohara A."/>
            <person name="Yoshida Y."/>
            <person name="Fujiwara M."/>
            <person name="Mori M."/>
            <person name="Tomita M."/>
            <person name="Arakawa K."/>
        </authorList>
    </citation>
    <scope>NUCLEOTIDE SEQUENCE [LARGE SCALE GENOMIC DNA]</scope>
</reference>
<dbReference type="GO" id="GO:0032264">
    <property type="term" value="P:IMP salvage"/>
    <property type="evidence" value="ECO:0007669"/>
    <property type="project" value="InterPro"/>
</dbReference>
<dbReference type="SUPFAM" id="SSF51556">
    <property type="entry name" value="Metallo-dependent hydrolases"/>
    <property type="match status" value="1"/>
</dbReference>
<evidence type="ECO:0000313" key="4">
    <source>
        <dbReference type="Proteomes" id="UP000499080"/>
    </source>
</evidence>
<dbReference type="PANTHER" id="PTHR11359">
    <property type="entry name" value="AMP DEAMINASE"/>
    <property type="match status" value="1"/>
</dbReference>
<evidence type="ECO:0000313" key="3">
    <source>
        <dbReference type="EMBL" id="GBM31095.1"/>
    </source>
</evidence>
<feature type="compositionally biased region" description="Basic and acidic residues" evidence="2">
    <location>
        <begin position="1"/>
        <end position="24"/>
    </location>
</feature>
<dbReference type="GO" id="GO:0005829">
    <property type="term" value="C:cytosol"/>
    <property type="evidence" value="ECO:0007669"/>
    <property type="project" value="TreeGrafter"/>
</dbReference>
<dbReference type="OrthoDB" id="1723809at2759"/>
<organism evidence="3 4">
    <name type="scientific">Araneus ventricosus</name>
    <name type="common">Orbweaver spider</name>
    <name type="synonym">Epeira ventricosa</name>
    <dbReference type="NCBI Taxonomy" id="182803"/>
    <lineage>
        <taxon>Eukaryota</taxon>
        <taxon>Metazoa</taxon>
        <taxon>Ecdysozoa</taxon>
        <taxon>Arthropoda</taxon>
        <taxon>Chelicerata</taxon>
        <taxon>Arachnida</taxon>
        <taxon>Araneae</taxon>
        <taxon>Araneomorphae</taxon>
        <taxon>Entelegynae</taxon>
        <taxon>Araneoidea</taxon>
        <taxon>Araneidae</taxon>
        <taxon>Araneus</taxon>
    </lineage>
</organism>
<gene>
    <name evidence="3" type="primary">AMPD2_2</name>
    <name evidence="3" type="ORF">AVEN_32476_1</name>
</gene>
<dbReference type="InterPro" id="IPR006329">
    <property type="entry name" value="AMPD"/>
</dbReference>
<evidence type="ECO:0000256" key="1">
    <source>
        <dbReference type="ARBA" id="ARBA00006676"/>
    </source>
</evidence>
<dbReference type="EMBL" id="BGPR01000675">
    <property type="protein sequence ID" value="GBM31095.1"/>
    <property type="molecule type" value="Genomic_DNA"/>
</dbReference>
<dbReference type="AlphaFoldDB" id="A0A4Y2ET61"/>
<sequence length="462" mass="53291">MEDTIKKISDHVEKDADKPDEHRSGRSSPPPLTKIPSVKIRCEADENYQKIAETIIQNFKETGREISAPYEVPHFPIEKSESRKAVQRQLSSKAHLELLEKQSFDQSKFAEDVVDEKVSLYEKIYAPDFQRVTVSGEHCSGVPLEDLKQASSMLLQALNLRQKYMGFANQSFPPVTARFLKPRNEHWDSSVLDASKSEDLEGYKRFEQESLIMREIPITQPPTIQDPWGVEPLEDIPCVFQVNLGVYYGMHRYEKETGTMELIQFPYPSFDEFVTDLHLMGAMIADGPLKSFCYRRLIYLSSKYQLHVLLNELRELAAQKAVPHRDFYNTRKVDTHVHAASCMNQKHLLRFIKKSMKVHADDVVQVKDGKSKTLKKVFEELNINTYDLSVDMLDVHADRNTFHRFDKFNAKYNPVGESSLREIYLKTDNFVRGKYFAAILKLIITLAFCQAKKDCLLIGLDL</sequence>
<accession>A0A4Y2ET61</accession>
<comment type="similarity">
    <text evidence="1">Belongs to the metallo-dependent hydrolases superfamily. Adenosine and AMP deaminases family.</text>
</comment>
<dbReference type="InterPro" id="IPR032466">
    <property type="entry name" value="Metal_Hydrolase"/>
</dbReference>
<feature type="region of interest" description="Disordered" evidence="2">
    <location>
        <begin position="1"/>
        <end position="38"/>
    </location>
</feature>
<protein>
    <submittedName>
        <fullName evidence="3">AMP deaminase 2</fullName>
    </submittedName>
</protein>
<dbReference type="Pfam" id="PF19326">
    <property type="entry name" value="AMP_deaminase"/>
    <property type="match status" value="1"/>
</dbReference>